<gene>
    <name evidence="12" type="ORF">H9Q80_14410</name>
</gene>
<evidence type="ECO:0000256" key="6">
    <source>
        <dbReference type="ARBA" id="ARBA00022898"/>
    </source>
</evidence>
<sequence length="382" mass="42636">MVYLDFNSTTPIDERVLDEMMKVYKNVVGNADSRTHIFGDEARLVVEKARSEVANLLNINKDEVFFTSGATESNNIALQGLIDYANKTGKKHIVTTSIEHKAILETCKALEKKGFEVSYLKPGNDGRILLNDVKMHVRDDTLIVSVMHVNNETGIIQPVQEIGDYLLDKEVYFHIDATQSFGKLVDELKQIKYDMLSMSAHKIGGPQGVGALILRKKRYKLPPVKGIMYGGQQEHGIRPGTIPVALVNGLGSACSFASLEYKTNIEKCRNLKRVLMEELEAMEIDYEINGDPEYCMPNTINIYFDGISSEALMLSTKQYCGISNGSACNSKSYKPSYVLVSMGLPIERIENSVRISWGANSDLNEVRNSFVQLLSTVKNMKI</sequence>
<feature type="domain" description="Aminotransferase class V" evidence="11">
    <location>
        <begin position="2"/>
        <end position="367"/>
    </location>
</feature>
<dbReference type="InterPro" id="IPR015421">
    <property type="entry name" value="PyrdxlP-dep_Trfase_major"/>
</dbReference>
<dbReference type="PIRSF" id="PIRSF005572">
    <property type="entry name" value="NifS"/>
    <property type="match status" value="1"/>
</dbReference>
<evidence type="ECO:0000256" key="5">
    <source>
        <dbReference type="ARBA" id="ARBA00022723"/>
    </source>
</evidence>
<dbReference type="InterPro" id="IPR020578">
    <property type="entry name" value="Aminotrans_V_PyrdxlP_BS"/>
</dbReference>
<dbReference type="REBASE" id="442604">
    <property type="entry name" value="M.EspNSJ61DndAP"/>
</dbReference>
<evidence type="ECO:0000313" key="13">
    <source>
        <dbReference type="Proteomes" id="UP000515856"/>
    </source>
</evidence>
<keyword evidence="5" id="KW-0479">Metal-binding</keyword>
<dbReference type="InterPro" id="IPR016454">
    <property type="entry name" value="Cysteine_dSase"/>
</dbReference>
<dbReference type="Proteomes" id="UP000515856">
    <property type="component" value="Chromosome"/>
</dbReference>
<dbReference type="EC" id="2.8.1.7" evidence="3"/>
<keyword evidence="6" id="KW-0663">Pyridoxal phosphate</keyword>
<dbReference type="RefSeq" id="WP_117454146.1">
    <property type="nucleotide sequence ID" value="NZ_CP060636.1"/>
</dbReference>
<proteinExistence type="inferred from homology"/>
<dbReference type="PROSITE" id="PS00595">
    <property type="entry name" value="AA_TRANSFER_CLASS_5"/>
    <property type="match status" value="1"/>
</dbReference>
<accession>A0A7G9GKV1</accession>
<dbReference type="SUPFAM" id="SSF53383">
    <property type="entry name" value="PLP-dependent transferases"/>
    <property type="match status" value="1"/>
</dbReference>
<evidence type="ECO:0000256" key="9">
    <source>
        <dbReference type="ARBA" id="ARBA00050776"/>
    </source>
</evidence>
<evidence type="ECO:0000256" key="4">
    <source>
        <dbReference type="ARBA" id="ARBA00022679"/>
    </source>
</evidence>
<evidence type="ECO:0000313" key="12">
    <source>
        <dbReference type="EMBL" id="QNM11433.1"/>
    </source>
</evidence>
<dbReference type="InterPro" id="IPR015422">
    <property type="entry name" value="PyrdxlP-dep_Trfase_small"/>
</dbReference>
<dbReference type="EMBL" id="CP060636">
    <property type="protein sequence ID" value="QNM11433.1"/>
    <property type="molecule type" value="Genomic_DNA"/>
</dbReference>
<dbReference type="AlphaFoldDB" id="A0A7G9GKV1"/>
<keyword evidence="7" id="KW-0408">Iron</keyword>
<evidence type="ECO:0000256" key="7">
    <source>
        <dbReference type="ARBA" id="ARBA00023004"/>
    </source>
</evidence>
<evidence type="ECO:0000256" key="8">
    <source>
        <dbReference type="ARBA" id="ARBA00023014"/>
    </source>
</evidence>
<dbReference type="Gene3D" id="3.40.640.10">
    <property type="entry name" value="Type I PLP-dependent aspartate aminotransferase-like (Major domain)"/>
    <property type="match status" value="1"/>
</dbReference>
<evidence type="ECO:0000256" key="3">
    <source>
        <dbReference type="ARBA" id="ARBA00012239"/>
    </source>
</evidence>
<name>A0A7G9GKV1_9FIRM</name>
<keyword evidence="13" id="KW-1185">Reference proteome</keyword>
<protein>
    <recommendedName>
        <fullName evidence="3">cysteine desulfurase</fullName>
        <ecNumber evidence="3">2.8.1.7</ecNumber>
    </recommendedName>
</protein>
<dbReference type="GO" id="GO:0051536">
    <property type="term" value="F:iron-sulfur cluster binding"/>
    <property type="evidence" value="ECO:0007669"/>
    <property type="project" value="UniProtKB-KW"/>
</dbReference>
<comment type="cofactor">
    <cofactor evidence="1 10">
        <name>pyridoxal 5'-phosphate</name>
        <dbReference type="ChEBI" id="CHEBI:597326"/>
    </cofactor>
</comment>
<reference evidence="12 13" key="1">
    <citation type="submission" date="2020-08" db="EMBL/GenBank/DDBJ databases">
        <authorList>
            <person name="Liu C."/>
            <person name="Sun Q."/>
        </authorList>
    </citation>
    <scope>NUCLEOTIDE SEQUENCE [LARGE SCALE GENOMIC DNA]</scope>
    <source>
        <strain evidence="12 13">NSJ-61</strain>
    </source>
</reference>
<comment type="similarity">
    <text evidence="2">Belongs to the class-V pyridoxal-phosphate-dependent aminotransferase family. NifS/IscS subfamily.</text>
</comment>
<evidence type="ECO:0000256" key="2">
    <source>
        <dbReference type="ARBA" id="ARBA00006490"/>
    </source>
</evidence>
<organism evidence="12 13">
    <name type="scientific">[Eubacterium] hominis</name>
    <dbReference type="NCBI Taxonomy" id="2764325"/>
    <lineage>
        <taxon>Bacteria</taxon>
        <taxon>Bacillati</taxon>
        <taxon>Bacillota</taxon>
        <taxon>Erysipelotrichia</taxon>
        <taxon>Erysipelotrichales</taxon>
        <taxon>Erysipelotrichaceae</taxon>
        <taxon>Amedibacillus</taxon>
    </lineage>
</organism>
<dbReference type="GO" id="GO:0031071">
    <property type="term" value="F:cysteine desulfurase activity"/>
    <property type="evidence" value="ECO:0007669"/>
    <property type="project" value="UniProtKB-EC"/>
</dbReference>
<dbReference type="Pfam" id="PF00266">
    <property type="entry name" value="Aminotran_5"/>
    <property type="match status" value="1"/>
</dbReference>
<comment type="catalytic activity">
    <reaction evidence="9">
        <text>(sulfur carrier)-H + L-cysteine = (sulfur carrier)-SH + L-alanine</text>
        <dbReference type="Rhea" id="RHEA:43892"/>
        <dbReference type="Rhea" id="RHEA-COMP:14737"/>
        <dbReference type="Rhea" id="RHEA-COMP:14739"/>
        <dbReference type="ChEBI" id="CHEBI:29917"/>
        <dbReference type="ChEBI" id="CHEBI:35235"/>
        <dbReference type="ChEBI" id="CHEBI:57972"/>
        <dbReference type="ChEBI" id="CHEBI:64428"/>
        <dbReference type="EC" id="2.8.1.7"/>
    </reaction>
</comment>
<dbReference type="PANTHER" id="PTHR11601">
    <property type="entry name" value="CYSTEINE DESULFURYLASE FAMILY MEMBER"/>
    <property type="match status" value="1"/>
</dbReference>
<dbReference type="PANTHER" id="PTHR11601:SF34">
    <property type="entry name" value="CYSTEINE DESULFURASE"/>
    <property type="match status" value="1"/>
</dbReference>
<evidence type="ECO:0000256" key="10">
    <source>
        <dbReference type="RuleBase" id="RU004504"/>
    </source>
</evidence>
<evidence type="ECO:0000256" key="1">
    <source>
        <dbReference type="ARBA" id="ARBA00001933"/>
    </source>
</evidence>
<dbReference type="InterPro" id="IPR000192">
    <property type="entry name" value="Aminotrans_V_dom"/>
</dbReference>
<evidence type="ECO:0000259" key="11">
    <source>
        <dbReference type="Pfam" id="PF00266"/>
    </source>
</evidence>
<keyword evidence="4" id="KW-0808">Transferase</keyword>
<dbReference type="InterPro" id="IPR015424">
    <property type="entry name" value="PyrdxlP-dep_Trfase"/>
</dbReference>
<dbReference type="GO" id="GO:0046872">
    <property type="term" value="F:metal ion binding"/>
    <property type="evidence" value="ECO:0007669"/>
    <property type="project" value="UniProtKB-KW"/>
</dbReference>
<keyword evidence="8" id="KW-0411">Iron-sulfur</keyword>
<dbReference type="KEGG" id="ehn:H9Q80_14410"/>
<dbReference type="Gene3D" id="3.90.1150.10">
    <property type="entry name" value="Aspartate Aminotransferase, domain 1"/>
    <property type="match status" value="1"/>
</dbReference>